<feature type="compositionally biased region" description="Polar residues" evidence="1">
    <location>
        <begin position="519"/>
        <end position="533"/>
    </location>
</feature>
<evidence type="ECO:0000313" key="3">
    <source>
        <dbReference type="Proteomes" id="UP001610444"/>
    </source>
</evidence>
<proteinExistence type="predicted"/>
<accession>A0ABR4JRC0</accession>
<dbReference type="RefSeq" id="XP_070894663.1">
    <property type="nucleotide sequence ID" value="XM_071046866.1"/>
</dbReference>
<feature type="region of interest" description="Disordered" evidence="1">
    <location>
        <begin position="175"/>
        <end position="195"/>
    </location>
</feature>
<organism evidence="2 3">
    <name type="scientific">Aspergillus pseudodeflectus</name>
    <dbReference type="NCBI Taxonomy" id="176178"/>
    <lineage>
        <taxon>Eukaryota</taxon>
        <taxon>Fungi</taxon>
        <taxon>Dikarya</taxon>
        <taxon>Ascomycota</taxon>
        <taxon>Pezizomycotina</taxon>
        <taxon>Eurotiomycetes</taxon>
        <taxon>Eurotiomycetidae</taxon>
        <taxon>Eurotiales</taxon>
        <taxon>Aspergillaceae</taxon>
        <taxon>Aspergillus</taxon>
        <taxon>Aspergillus subgen. Nidulantes</taxon>
    </lineage>
</organism>
<protein>
    <submittedName>
        <fullName evidence="2">Uncharacterized protein</fullName>
    </submittedName>
</protein>
<keyword evidence="3" id="KW-1185">Reference proteome</keyword>
<dbReference type="Proteomes" id="UP001610444">
    <property type="component" value="Unassembled WGS sequence"/>
</dbReference>
<feature type="compositionally biased region" description="Polar residues" evidence="1">
    <location>
        <begin position="472"/>
        <end position="495"/>
    </location>
</feature>
<feature type="region of interest" description="Disordered" evidence="1">
    <location>
        <begin position="347"/>
        <end position="426"/>
    </location>
</feature>
<name>A0ABR4JRC0_9EURO</name>
<reference evidence="2 3" key="1">
    <citation type="submission" date="2024-07" db="EMBL/GenBank/DDBJ databases">
        <title>Section-level genome sequencing and comparative genomics of Aspergillus sections Usti and Cavernicolus.</title>
        <authorList>
            <consortium name="Lawrence Berkeley National Laboratory"/>
            <person name="Nybo J.L."/>
            <person name="Vesth T.C."/>
            <person name="Theobald S."/>
            <person name="Frisvad J.C."/>
            <person name="Larsen T.O."/>
            <person name="Kjaerboelling I."/>
            <person name="Rothschild-Mancinelli K."/>
            <person name="Lyhne E.K."/>
            <person name="Kogle M.E."/>
            <person name="Barry K."/>
            <person name="Clum A."/>
            <person name="Na H."/>
            <person name="Ledsgaard L."/>
            <person name="Lin J."/>
            <person name="Lipzen A."/>
            <person name="Kuo A."/>
            <person name="Riley R."/>
            <person name="Mondo S."/>
            <person name="LaButti K."/>
            <person name="Haridas S."/>
            <person name="Pangalinan J."/>
            <person name="Salamov A.A."/>
            <person name="Simmons B.A."/>
            <person name="Magnuson J.K."/>
            <person name="Chen J."/>
            <person name="Drula E."/>
            <person name="Henrissat B."/>
            <person name="Wiebenga A."/>
            <person name="Lubbers R.J."/>
            <person name="Gomes A.C."/>
            <person name="Macurrencykelacurrency M.R."/>
            <person name="Stajich J."/>
            <person name="Grigoriev I.V."/>
            <person name="Mortensen U.H."/>
            <person name="De vries R.P."/>
            <person name="Baker S.E."/>
            <person name="Andersen M.R."/>
        </authorList>
    </citation>
    <scope>NUCLEOTIDE SEQUENCE [LARGE SCALE GENOMIC DNA]</scope>
    <source>
        <strain evidence="2 3">CBS 756.74</strain>
    </source>
</reference>
<feature type="compositionally biased region" description="Low complexity" evidence="1">
    <location>
        <begin position="542"/>
        <end position="572"/>
    </location>
</feature>
<dbReference type="GeneID" id="98162030"/>
<evidence type="ECO:0000256" key="1">
    <source>
        <dbReference type="SAM" id="MobiDB-lite"/>
    </source>
</evidence>
<feature type="region of interest" description="Disordered" evidence="1">
    <location>
        <begin position="453"/>
        <end position="667"/>
    </location>
</feature>
<feature type="compositionally biased region" description="Low complexity" evidence="1">
    <location>
        <begin position="381"/>
        <end position="390"/>
    </location>
</feature>
<gene>
    <name evidence="2" type="ORF">BJX68DRAFT_271047</name>
</gene>
<comment type="caution">
    <text evidence="2">The sequence shown here is derived from an EMBL/GenBank/DDBJ whole genome shotgun (WGS) entry which is preliminary data.</text>
</comment>
<dbReference type="EMBL" id="JBFXLR010000056">
    <property type="protein sequence ID" value="KAL2841617.1"/>
    <property type="molecule type" value="Genomic_DNA"/>
</dbReference>
<evidence type="ECO:0000313" key="2">
    <source>
        <dbReference type="EMBL" id="KAL2841617.1"/>
    </source>
</evidence>
<sequence length="667" mass="72111">MDPANSLPAQPQIRHLDEAEIHFTPVKSTNAPRVWERKPSTSFLAARSKPRKVWKRFRSSFNSMKALQQLINPDTRGLKESELLLEINTQRNNEGLRGVKRQCLSTQRFSTEADVEEEGPETSAVRGRSFLETKWESEVSRKRRKLPAVVVSADEQLLVDDMQVEQDDVDMAEIGAAPGGTTSTGDPEATGESPMHTPGSLVFGAAYPDALPGEARRLPTEQCGVIVNIKPLDEVDYEVATSTTTGVLVGKDATDNAFDVATADEQQLRPNVVTTPTKTVQDTDTTMTAPVQLSVEQESTLVRSALRSSLGGEDTELLNNFLSKAKAKREAKAAAEAEAAATMIAQDPEEKEEPQPQPQSEVVIEIPTPERRVLEDLDTNSPSPQKSPSKPVEKGEVADENSSASPVARRSTRVRSLQRAAAPNAFRTTLSLRRAKGTEFVFVKRTEAQELALETKRNTQRNKGESLLPKATLQSLSRQTPDASPTSDSGSQRLTNKPKKNVSWNDERLVEFEGDASDSETTGSQGAKATTAKSPEKKRAASSRNSQSQASLASGGENAAAAATTASPTAAPRGRRVRRLGPPKPLDSTSFDPSSAASFPLSPTGSPIAKRKKLTPKSPKSMLPKAPSTVNTTSERPSLLSAGRSVKTNLLKVNAGSTPMPRRVRRT</sequence>
<feature type="compositionally biased region" description="Polar residues" evidence="1">
    <location>
        <begin position="587"/>
        <end position="605"/>
    </location>
</feature>